<dbReference type="InterPro" id="IPR000322">
    <property type="entry name" value="Glyco_hydro_31_TIM"/>
</dbReference>
<accession>A0A7R9JXK4</accession>
<dbReference type="SUPFAM" id="SSF100950">
    <property type="entry name" value="NagB/RpiA/CoA transferase-like"/>
    <property type="match status" value="1"/>
</dbReference>
<dbReference type="InterPro" id="IPR013780">
    <property type="entry name" value="Glyco_hydro_b"/>
</dbReference>
<organism evidence="9">
    <name type="scientific">Timema genevievae</name>
    <name type="common">Walking stick</name>
    <dbReference type="NCBI Taxonomy" id="629358"/>
    <lineage>
        <taxon>Eukaryota</taxon>
        <taxon>Metazoa</taxon>
        <taxon>Ecdysozoa</taxon>
        <taxon>Arthropoda</taxon>
        <taxon>Hexapoda</taxon>
        <taxon>Insecta</taxon>
        <taxon>Pterygota</taxon>
        <taxon>Neoptera</taxon>
        <taxon>Polyneoptera</taxon>
        <taxon>Phasmatodea</taxon>
        <taxon>Timematodea</taxon>
        <taxon>Timematoidea</taxon>
        <taxon>Timematidae</taxon>
        <taxon>Timema</taxon>
    </lineage>
</organism>
<feature type="compositionally biased region" description="Basic and acidic residues" evidence="6">
    <location>
        <begin position="19"/>
        <end position="28"/>
    </location>
</feature>
<dbReference type="InterPro" id="IPR050985">
    <property type="entry name" value="Alpha-glycosidase_related"/>
</dbReference>
<gene>
    <name evidence="9" type="ORF">TGEB3V08_LOCUS4513</name>
</gene>
<evidence type="ECO:0000259" key="8">
    <source>
        <dbReference type="Pfam" id="PF21365"/>
    </source>
</evidence>
<dbReference type="Gene3D" id="3.20.20.80">
    <property type="entry name" value="Glycosidases"/>
    <property type="match status" value="1"/>
</dbReference>
<keyword evidence="4" id="KW-0326">Glycosidase</keyword>
<keyword evidence="3" id="KW-0378">Hydrolase</keyword>
<reference evidence="9" key="1">
    <citation type="submission" date="2020-11" db="EMBL/GenBank/DDBJ databases">
        <authorList>
            <person name="Tran Van P."/>
        </authorList>
    </citation>
    <scope>NUCLEOTIDE SEQUENCE</scope>
</reference>
<dbReference type="GO" id="GO:0004553">
    <property type="term" value="F:hydrolase activity, hydrolyzing O-glycosyl compounds"/>
    <property type="evidence" value="ECO:0007669"/>
    <property type="project" value="InterPro"/>
</dbReference>
<evidence type="ECO:0000259" key="7">
    <source>
        <dbReference type="Pfam" id="PF01055"/>
    </source>
</evidence>
<evidence type="ECO:0000256" key="4">
    <source>
        <dbReference type="ARBA" id="ARBA00023295"/>
    </source>
</evidence>
<name>A0A7R9JXK4_TIMGE</name>
<dbReference type="SUPFAM" id="SSF51445">
    <property type="entry name" value="(Trans)glycosidases"/>
    <property type="match status" value="1"/>
</dbReference>
<comment type="similarity">
    <text evidence="2">Belongs to the glycosyl hydrolase 31 family.</text>
</comment>
<dbReference type="GO" id="GO:0005975">
    <property type="term" value="P:carbohydrate metabolic process"/>
    <property type="evidence" value="ECO:0007669"/>
    <property type="project" value="InterPro"/>
</dbReference>
<dbReference type="InterPro" id="IPR000649">
    <property type="entry name" value="IF-2B-related"/>
</dbReference>
<feature type="domain" description="Glycoside hydrolase family 31 TIM barrel" evidence="7">
    <location>
        <begin position="682"/>
        <end position="971"/>
    </location>
</feature>
<dbReference type="InterPro" id="IPR037171">
    <property type="entry name" value="NagB/RpiA_transferase-like"/>
</dbReference>
<dbReference type="PANTHER" id="PTHR43053">
    <property type="entry name" value="GLYCOSIDASE FAMILY 31"/>
    <property type="match status" value="1"/>
</dbReference>
<comment type="similarity">
    <text evidence="1 5">Belongs to the eIF-2B alpha/beta/delta subunits family.</text>
</comment>
<evidence type="ECO:0000256" key="5">
    <source>
        <dbReference type="RuleBase" id="RU003814"/>
    </source>
</evidence>
<feature type="compositionally biased region" description="Basic and acidic residues" evidence="6">
    <location>
        <begin position="55"/>
        <end position="139"/>
    </location>
</feature>
<dbReference type="EMBL" id="OE840566">
    <property type="protein sequence ID" value="CAD7591236.1"/>
    <property type="molecule type" value="Genomic_DNA"/>
</dbReference>
<evidence type="ECO:0000256" key="2">
    <source>
        <dbReference type="ARBA" id="ARBA00007806"/>
    </source>
</evidence>
<dbReference type="Pfam" id="PF21365">
    <property type="entry name" value="Glyco_hydro_31_3rd"/>
    <property type="match status" value="1"/>
</dbReference>
<feature type="region of interest" description="Disordered" evidence="6">
    <location>
        <begin position="1"/>
        <end position="145"/>
    </location>
</feature>
<evidence type="ECO:0000313" key="9">
    <source>
        <dbReference type="EMBL" id="CAD7591236.1"/>
    </source>
</evidence>
<dbReference type="Pfam" id="PF01008">
    <property type="entry name" value="IF-2B"/>
    <property type="match status" value="1"/>
</dbReference>
<dbReference type="InterPro" id="IPR042529">
    <property type="entry name" value="IF_2B-like_C"/>
</dbReference>
<evidence type="ECO:0000256" key="3">
    <source>
        <dbReference type="ARBA" id="ARBA00022801"/>
    </source>
</evidence>
<dbReference type="CDD" id="cd06592">
    <property type="entry name" value="GH31_NET37"/>
    <property type="match status" value="1"/>
</dbReference>
<feature type="domain" description="Glycosyl hydrolase family 31 C-terminal" evidence="8">
    <location>
        <begin position="1091"/>
        <end position="1154"/>
    </location>
</feature>
<dbReference type="InterPro" id="IPR048395">
    <property type="entry name" value="Glyco_hydro_31_C"/>
</dbReference>
<evidence type="ECO:0000256" key="1">
    <source>
        <dbReference type="ARBA" id="ARBA00007251"/>
    </source>
</evidence>
<feature type="compositionally biased region" description="Polar residues" evidence="6">
    <location>
        <begin position="44"/>
        <end position="54"/>
    </location>
</feature>
<dbReference type="SUPFAM" id="SSF51011">
    <property type="entry name" value="Glycosyl hydrolase domain"/>
    <property type="match status" value="1"/>
</dbReference>
<sequence length="1161" mass="130296">MSDAVDTSDVVDKAMLQKAKADHRAEKKAQKKARVQQAKSKQQGESSASIISNKQEGDSQNKTDLDKDVENKKKESKSTTKELGGEEKVKKENKPSTVREGKFVENVKKDGKTEPAKEVQAKKEVKRPIKTQAKKDPKAAGETNKAVHPVKKEVKIVEDVKHKNVLAKKASAHRKMKLFTHLHRKKATITVNSQDLHPAVVNLGSQYMDRVIVGSNARCLAFLHAMKQVIKDYNTPPQKKFSHGLEDTLHLSMEFLHQCRPVSVSMNNALRHLKWQLMQLTDEKSDAEAKGRLNQAIETYILEQIEMAQQAICNTMQKKIVDKDVVIVYGCSSSIQRTLEEASERGIKFRVVVMDDWAWREGKELLRRLVKLGLKCSYAIISAASLVMGEATKVLLGAHALLANGSVMARAGTSQIALLANAYNVPVLVCCETHKCCERALTDSFGLNELIEDPTSVGVIHLAYDVTPPDFISAVITEVAVVPYGSVAATAEIGVGIEGVASWCSSSEDEIRCRWDSAEVRLLRQNEECMHVEWLSTNTSGNLQQFEDCFDLGEAHWFGGPEIKQQYWPFEKYSFTEAPYVTGQVENQGLADPYWVNSKGFYIFVDDGVPLFVDQNNHRDGSLCLIAKNIDPYPPSNPNLTLSYTMCTLGNARTAHEHAIGNYIGKPSGVLDERMFRHPIWSTWAKYKKDIDEDVVRELGDQIISNGFNNSQLEIDEMWEECFGSLVFNKTKFPDIRNLTDGLKEKGFRVTLWTPPFINLDCEPYHNEALEKGYFVKNTQGDTETTWWEGQGGIVDFTNPDAVDWWLGRVRANQDLSGVDSLKFDAGETSFMPQLPVLNASLDLNPSIFTTKYVETVSQFGGQIEVRSARRTNRLPIFLRMLDKDTNWGWDNGLKTLVTTLLVMNMAGYPFILPDMIGGNGYGDSVPTKELFIRWLEANALMPALQFSFVPWDFDEETVTISRKFTALHAEYSDVILERATIRNREKPPPVHPTEIRTSISPSSMIGLNTTSALANYATEAEEFLVAEDILATPVIHKGRISFNTREGLSCTLRRILANVSTDVVPTSVTVTISRKFTALHAEYSDVILERATIQFLLGEDILVAPVLEEGATSRDIYLPQGLWRDNMHPDRDPIQGRTWLRDYPVALDQLPFFTMIPDTL</sequence>
<dbReference type="Pfam" id="PF01055">
    <property type="entry name" value="Glyco_hydro_31_2nd"/>
    <property type="match status" value="1"/>
</dbReference>
<dbReference type="Gene3D" id="2.60.40.1180">
    <property type="entry name" value="Golgi alpha-mannosidase II"/>
    <property type="match status" value="1"/>
</dbReference>
<proteinExistence type="inferred from homology"/>
<evidence type="ECO:0000256" key="6">
    <source>
        <dbReference type="SAM" id="MobiDB-lite"/>
    </source>
</evidence>
<dbReference type="PANTHER" id="PTHR43053:SF4">
    <property type="entry name" value="MYOGENESIS-REGULATING GLYCOSIDASE"/>
    <property type="match status" value="1"/>
</dbReference>
<dbReference type="InterPro" id="IPR017853">
    <property type="entry name" value="GH"/>
</dbReference>
<protein>
    <submittedName>
        <fullName evidence="9">Uncharacterized protein</fullName>
    </submittedName>
</protein>
<dbReference type="Gene3D" id="3.40.50.10470">
    <property type="entry name" value="Translation initiation factor eif-2b, domain 2"/>
    <property type="match status" value="1"/>
</dbReference>
<dbReference type="AlphaFoldDB" id="A0A7R9JXK4"/>